<evidence type="ECO:0000259" key="4">
    <source>
        <dbReference type="Pfam" id="PF07729"/>
    </source>
</evidence>
<name>A0A358HPF9_9PROT</name>
<organism evidence="5 6">
    <name type="scientific">Thalassospira lucentensis</name>
    <dbReference type="NCBI Taxonomy" id="168935"/>
    <lineage>
        <taxon>Bacteria</taxon>
        <taxon>Pseudomonadati</taxon>
        <taxon>Pseudomonadota</taxon>
        <taxon>Alphaproteobacteria</taxon>
        <taxon>Rhodospirillales</taxon>
        <taxon>Thalassospiraceae</taxon>
        <taxon>Thalassospira</taxon>
    </lineage>
</organism>
<reference evidence="5 6" key="1">
    <citation type="journal article" date="2018" name="Nat. Biotechnol.">
        <title>A standardized bacterial taxonomy based on genome phylogeny substantially revises the tree of life.</title>
        <authorList>
            <person name="Parks D.H."/>
            <person name="Chuvochina M."/>
            <person name="Waite D.W."/>
            <person name="Rinke C."/>
            <person name="Skarshewski A."/>
            <person name="Chaumeil P.A."/>
            <person name="Hugenholtz P."/>
        </authorList>
    </citation>
    <scope>NUCLEOTIDE SEQUENCE [LARGE SCALE GENOMIC DNA]</scope>
    <source>
        <strain evidence="5">UBA8707</strain>
    </source>
</reference>
<dbReference type="EMBL" id="DOOG01000037">
    <property type="protein sequence ID" value="HBU97078.1"/>
    <property type="molecule type" value="Genomic_DNA"/>
</dbReference>
<sequence length="65" mass="7166">QFTSLSRLASSHAEHQGIVDAILRGDVSVAEQLLYDHIMAVHDISQDYLVSLREASPANDMPAFK</sequence>
<comment type="caution">
    <text evidence="5">The sequence shown here is derived from an EMBL/GenBank/DDBJ whole genome shotgun (WGS) entry which is preliminary data.</text>
</comment>
<dbReference type="Pfam" id="PF07729">
    <property type="entry name" value="FCD"/>
    <property type="match status" value="1"/>
</dbReference>
<keyword evidence="1" id="KW-0805">Transcription regulation</keyword>
<feature type="domain" description="GntR C-terminal" evidence="4">
    <location>
        <begin position="4"/>
        <end position="38"/>
    </location>
</feature>
<gene>
    <name evidence="5" type="ORF">DEF21_04115</name>
</gene>
<dbReference type="Proteomes" id="UP000264753">
    <property type="component" value="Unassembled WGS sequence"/>
</dbReference>
<dbReference type="InterPro" id="IPR008920">
    <property type="entry name" value="TF_FadR/GntR_C"/>
</dbReference>
<dbReference type="GO" id="GO:0003677">
    <property type="term" value="F:DNA binding"/>
    <property type="evidence" value="ECO:0007669"/>
    <property type="project" value="UniProtKB-KW"/>
</dbReference>
<dbReference type="AlphaFoldDB" id="A0A358HPF9"/>
<proteinExistence type="predicted"/>
<dbReference type="SUPFAM" id="SSF48008">
    <property type="entry name" value="GntR ligand-binding domain-like"/>
    <property type="match status" value="1"/>
</dbReference>
<keyword evidence="3" id="KW-0804">Transcription</keyword>
<dbReference type="RefSeq" id="WP_276651590.1">
    <property type="nucleotide sequence ID" value="NZ_DOOG01000037.1"/>
</dbReference>
<evidence type="ECO:0000256" key="3">
    <source>
        <dbReference type="ARBA" id="ARBA00023163"/>
    </source>
</evidence>
<keyword evidence="2" id="KW-0238">DNA-binding</keyword>
<protein>
    <submittedName>
        <fullName evidence="5">GntR family transcriptional regulator</fullName>
    </submittedName>
</protein>
<feature type="non-terminal residue" evidence="5">
    <location>
        <position position="1"/>
    </location>
</feature>
<evidence type="ECO:0000256" key="1">
    <source>
        <dbReference type="ARBA" id="ARBA00023015"/>
    </source>
</evidence>
<accession>A0A358HPF9</accession>
<evidence type="ECO:0000256" key="2">
    <source>
        <dbReference type="ARBA" id="ARBA00023125"/>
    </source>
</evidence>
<dbReference type="Gene3D" id="1.20.120.530">
    <property type="entry name" value="GntR ligand-binding domain-like"/>
    <property type="match status" value="1"/>
</dbReference>
<evidence type="ECO:0000313" key="6">
    <source>
        <dbReference type="Proteomes" id="UP000264753"/>
    </source>
</evidence>
<evidence type="ECO:0000313" key="5">
    <source>
        <dbReference type="EMBL" id="HBU97078.1"/>
    </source>
</evidence>
<dbReference type="InterPro" id="IPR011711">
    <property type="entry name" value="GntR_C"/>
</dbReference>